<feature type="chain" id="PRO_5012888538" description="Lipoprotein" evidence="1">
    <location>
        <begin position="22"/>
        <end position="277"/>
    </location>
</feature>
<proteinExistence type="predicted"/>
<dbReference type="EMBL" id="FUZU01000002">
    <property type="protein sequence ID" value="SKC78765.1"/>
    <property type="molecule type" value="Genomic_DNA"/>
</dbReference>
<dbReference type="AlphaFoldDB" id="A0A1T5LSE0"/>
<organism evidence="2 3">
    <name type="scientific">Ohtaekwangia koreensis</name>
    <dbReference type="NCBI Taxonomy" id="688867"/>
    <lineage>
        <taxon>Bacteria</taxon>
        <taxon>Pseudomonadati</taxon>
        <taxon>Bacteroidota</taxon>
        <taxon>Cytophagia</taxon>
        <taxon>Cytophagales</taxon>
        <taxon>Fulvivirgaceae</taxon>
        <taxon>Ohtaekwangia</taxon>
    </lineage>
</organism>
<evidence type="ECO:0000313" key="2">
    <source>
        <dbReference type="EMBL" id="SKC78765.1"/>
    </source>
</evidence>
<dbReference type="OrthoDB" id="977761at2"/>
<dbReference type="RefSeq" id="WP_079688314.1">
    <property type="nucleotide sequence ID" value="NZ_FUZU01000002.1"/>
</dbReference>
<name>A0A1T5LSE0_9BACT</name>
<keyword evidence="1" id="KW-0732">Signal</keyword>
<gene>
    <name evidence="2" type="ORF">SAMN05660236_3809</name>
</gene>
<dbReference type="Proteomes" id="UP000190961">
    <property type="component" value="Unassembled WGS sequence"/>
</dbReference>
<evidence type="ECO:0000256" key="1">
    <source>
        <dbReference type="SAM" id="SignalP"/>
    </source>
</evidence>
<dbReference type="PROSITE" id="PS51257">
    <property type="entry name" value="PROKAR_LIPOPROTEIN"/>
    <property type="match status" value="1"/>
</dbReference>
<accession>A0A1T5LSE0</accession>
<keyword evidence="3" id="KW-1185">Reference proteome</keyword>
<protein>
    <recommendedName>
        <fullName evidence="4">Lipoprotein</fullName>
    </recommendedName>
</protein>
<reference evidence="2 3" key="1">
    <citation type="submission" date="2017-02" db="EMBL/GenBank/DDBJ databases">
        <authorList>
            <person name="Peterson S.W."/>
        </authorList>
    </citation>
    <scope>NUCLEOTIDE SEQUENCE [LARGE SCALE GENOMIC DNA]</scope>
    <source>
        <strain evidence="2 3">DSM 25262</strain>
    </source>
</reference>
<evidence type="ECO:0008006" key="4">
    <source>
        <dbReference type="Google" id="ProtNLM"/>
    </source>
</evidence>
<feature type="signal peptide" evidence="1">
    <location>
        <begin position="1"/>
        <end position="21"/>
    </location>
</feature>
<evidence type="ECO:0000313" key="3">
    <source>
        <dbReference type="Proteomes" id="UP000190961"/>
    </source>
</evidence>
<sequence>MKNKALLLIVLLFLFSCSADKTERELYEETTSSFTYKTYKATSSATVAPAVTLYNHELPDSVAPIKTEYAHLLLGYLWTISKKPAMAFAEADLAQESKDEDVRYLAQSLRSIAMYEQGWDTLAHEESLLAKRQLRKPHSGIQYEATVFYMMLGLAKVYEKDFNQSKFYWAGFANETGIHWPYQLTDAIADIQAKRMQQGLQKFKVLSQDPAVPESLRTVLAERITAIEEKGGDVNSSLFWPKLISALVLDELKKSSNTQIVSLVTMLEGIKEKMPAL</sequence>
<dbReference type="STRING" id="688867.SAMN05660236_3809"/>